<dbReference type="InterPro" id="IPR013087">
    <property type="entry name" value="Znf_C2H2_type"/>
</dbReference>
<evidence type="ECO:0000256" key="10">
    <source>
        <dbReference type="ARBA" id="ARBA00023242"/>
    </source>
</evidence>
<feature type="domain" description="C2H2-type" evidence="14">
    <location>
        <begin position="237"/>
        <end position="264"/>
    </location>
</feature>
<dbReference type="PROSITE" id="PS51915">
    <property type="entry name" value="ZAD"/>
    <property type="match status" value="1"/>
</dbReference>
<feature type="domain" description="C2H2-type" evidence="14">
    <location>
        <begin position="292"/>
        <end position="319"/>
    </location>
</feature>
<dbReference type="GO" id="GO:0005667">
    <property type="term" value="C:transcription regulator complex"/>
    <property type="evidence" value="ECO:0007669"/>
    <property type="project" value="TreeGrafter"/>
</dbReference>
<comment type="subcellular location">
    <subcellularLocation>
        <location evidence="1">Nucleus</location>
    </subcellularLocation>
</comment>
<keyword evidence="10" id="KW-0539">Nucleus</keyword>
<keyword evidence="4" id="KW-0677">Repeat</keyword>
<evidence type="ECO:0000256" key="12">
    <source>
        <dbReference type="PROSITE-ProRule" id="PRU01263"/>
    </source>
</evidence>
<dbReference type="GO" id="GO:0000785">
    <property type="term" value="C:chromatin"/>
    <property type="evidence" value="ECO:0007669"/>
    <property type="project" value="TreeGrafter"/>
</dbReference>
<dbReference type="EMBL" id="HBUE01003113">
    <property type="protein sequence ID" value="CAG6444542.1"/>
    <property type="molecule type" value="Transcribed_RNA"/>
</dbReference>
<evidence type="ECO:0000256" key="1">
    <source>
        <dbReference type="ARBA" id="ARBA00004123"/>
    </source>
</evidence>
<dbReference type="Pfam" id="PF00096">
    <property type="entry name" value="zf-C2H2"/>
    <property type="match status" value="3"/>
</dbReference>
<dbReference type="FunFam" id="3.30.160.60:FF:000690">
    <property type="entry name" value="Zinc finger protein 354C"/>
    <property type="match status" value="1"/>
</dbReference>
<keyword evidence="8" id="KW-0238">DNA-binding</keyword>
<reference evidence="16" key="1">
    <citation type="submission" date="2021-05" db="EMBL/GenBank/DDBJ databases">
        <authorList>
            <person name="Alioto T."/>
            <person name="Alioto T."/>
            <person name="Gomez Garrido J."/>
        </authorList>
    </citation>
    <scope>NUCLEOTIDE SEQUENCE</scope>
</reference>
<keyword evidence="7" id="KW-0805">Transcription regulation</keyword>
<evidence type="ECO:0000259" key="15">
    <source>
        <dbReference type="PROSITE" id="PS51915"/>
    </source>
</evidence>
<dbReference type="GO" id="GO:0003682">
    <property type="term" value="F:chromatin binding"/>
    <property type="evidence" value="ECO:0007669"/>
    <property type="project" value="UniProtKB-ARBA"/>
</dbReference>
<dbReference type="PROSITE" id="PS00028">
    <property type="entry name" value="ZINC_FINGER_C2H2_1"/>
    <property type="match status" value="4"/>
</dbReference>
<keyword evidence="5 11" id="KW-0863">Zinc-finger</keyword>
<evidence type="ECO:0000256" key="4">
    <source>
        <dbReference type="ARBA" id="ARBA00022737"/>
    </source>
</evidence>
<dbReference type="SUPFAM" id="SSF57667">
    <property type="entry name" value="beta-beta-alpha zinc fingers"/>
    <property type="match status" value="3"/>
</dbReference>
<dbReference type="GO" id="GO:0000981">
    <property type="term" value="F:DNA-binding transcription factor activity, RNA polymerase II-specific"/>
    <property type="evidence" value="ECO:0007669"/>
    <property type="project" value="TreeGrafter"/>
</dbReference>
<evidence type="ECO:0000256" key="2">
    <source>
        <dbReference type="ARBA" id="ARBA00006991"/>
    </source>
</evidence>
<keyword evidence="6 12" id="KW-0862">Zinc</keyword>
<feature type="binding site" evidence="12">
    <location>
        <position position="69"/>
    </location>
    <ligand>
        <name>Zn(2+)</name>
        <dbReference type="ChEBI" id="CHEBI:29105"/>
    </ligand>
</feature>
<dbReference type="EMBL" id="HBUE01003108">
    <property type="protein sequence ID" value="CAG6444537.1"/>
    <property type="molecule type" value="Transcribed_RNA"/>
</dbReference>
<feature type="domain" description="C2H2-type" evidence="14">
    <location>
        <begin position="265"/>
        <end position="292"/>
    </location>
</feature>
<dbReference type="EMBL" id="HBUE01003109">
    <property type="protein sequence ID" value="CAG6444538.1"/>
    <property type="molecule type" value="Transcribed_RNA"/>
</dbReference>
<evidence type="ECO:0000256" key="11">
    <source>
        <dbReference type="PROSITE-ProRule" id="PRU00042"/>
    </source>
</evidence>
<dbReference type="GO" id="GO:0000978">
    <property type="term" value="F:RNA polymerase II cis-regulatory region sequence-specific DNA binding"/>
    <property type="evidence" value="ECO:0007669"/>
    <property type="project" value="TreeGrafter"/>
</dbReference>
<evidence type="ECO:0000313" key="16">
    <source>
        <dbReference type="EMBL" id="CAG6444537.1"/>
    </source>
</evidence>
<comment type="similarity">
    <text evidence="2">Belongs to the krueppel C2H2-type zinc-finger protein family.</text>
</comment>
<dbReference type="GO" id="GO:0031519">
    <property type="term" value="C:PcG protein complex"/>
    <property type="evidence" value="ECO:0007669"/>
    <property type="project" value="TreeGrafter"/>
</dbReference>
<organism evidence="16">
    <name type="scientific">Culex pipiens</name>
    <name type="common">House mosquito</name>
    <dbReference type="NCBI Taxonomy" id="7175"/>
    <lineage>
        <taxon>Eukaryota</taxon>
        <taxon>Metazoa</taxon>
        <taxon>Ecdysozoa</taxon>
        <taxon>Arthropoda</taxon>
        <taxon>Hexapoda</taxon>
        <taxon>Insecta</taxon>
        <taxon>Pterygota</taxon>
        <taxon>Neoptera</taxon>
        <taxon>Endopterygota</taxon>
        <taxon>Diptera</taxon>
        <taxon>Nematocera</taxon>
        <taxon>Culicoidea</taxon>
        <taxon>Culicidae</taxon>
        <taxon>Culicinae</taxon>
        <taxon>Culicini</taxon>
        <taxon>Culex</taxon>
        <taxon>Culex</taxon>
    </lineage>
</organism>
<dbReference type="InterPro" id="IPR036236">
    <property type="entry name" value="Znf_C2H2_sf"/>
</dbReference>
<dbReference type="Pfam" id="PF07776">
    <property type="entry name" value="zf-AD"/>
    <property type="match status" value="1"/>
</dbReference>
<evidence type="ECO:0000256" key="5">
    <source>
        <dbReference type="ARBA" id="ARBA00022771"/>
    </source>
</evidence>
<feature type="domain" description="C2H2-type" evidence="14">
    <location>
        <begin position="207"/>
        <end position="236"/>
    </location>
</feature>
<evidence type="ECO:0000256" key="6">
    <source>
        <dbReference type="ARBA" id="ARBA00022833"/>
    </source>
</evidence>
<dbReference type="InterPro" id="IPR012934">
    <property type="entry name" value="Znf_AD"/>
</dbReference>
<feature type="domain" description="ZAD" evidence="15">
    <location>
        <begin position="19"/>
        <end position="93"/>
    </location>
</feature>
<dbReference type="Pfam" id="PF12874">
    <property type="entry name" value="zf-met"/>
    <property type="match status" value="1"/>
</dbReference>
<evidence type="ECO:0000256" key="7">
    <source>
        <dbReference type="ARBA" id="ARBA00023015"/>
    </source>
</evidence>
<dbReference type="AlphaFoldDB" id="A0A8D8ER01"/>
<feature type="binding site" evidence="12">
    <location>
        <position position="21"/>
    </location>
    <ligand>
        <name>Zn(2+)</name>
        <dbReference type="ChEBI" id="CHEBI:29105"/>
    </ligand>
</feature>
<protein>
    <submittedName>
        <fullName evidence="16">Zinc finger protein 684</fullName>
    </submittedName>
</protein>
<dbReference type="PANTHER" id="PTHR14003:SF23">
    <property type="entry name" value="ZINC FINGER PROTEIN 143"/>
    <property type="match status" value="1"/>
</dbReference>
<dbReference type="PANTHER" id="PTHR14003">
    <property type="entry name" value="TRANSCRIPTIONAL REPRESSOR PROTEIN YY"/>
    <property type="match status" value="1"/>
</dbReference>
<dbReference type="Gene3D" id="3.30.160.60">
    <property type="entry name" value="Classic Zinc Finger"/>
    <property type="match status" value="3"/>
</dbReference>
<keyword evidence="3 12" id="KW-0479">Metal-binding</keyword>
<evidence type="ECO:0000256" key="13">
    <source>
        <dbReference type="SAM" id="MobiDB-lite"/>
    </source>
</evidence>
<dbReference type="FunFam" id="3.30.160.60:FF:000145">
    <property type="entry name" value="Zinc finger protein 574"/>
    <property type="match status" value="1"/>
</dbReference>
<evidence type="ECO:0000256" key="3">
    <source>
        <dbReference type="ARBA" id="ARBA00022723"/>
    </source>
</evidence>
<evidence type="ECO:0000259" key="14">
    <source>
        <dbReference type="PROSITE" id="PS50157"/>
    </source>
</evidence>
<evidence type="ECO:0000256" key="9">
    <source>
        <dbReference type="ARBA" id="ARBA00023163"/>
    </source>
</evidence>
<feature type="binding site" evidence="12">
    <location>
        <position position="24"/>
    </location>
    <ligand>
        <name>Zn(2+)</name>
        <dbReference type="ChEBI" id="CHEBI:29105"/>
    </ligand>
</feature>
<proteinExistence type="inferred from homology"/>
<name>A0A8D8ER01_CULPI</name>
<dbReference type="PROSITE" id="PS50157">
    <property type="entry name" value="ZINC_FINGER_C2H2_2"/>
    <property type="match status" value="4"/>
</dbReference>
<feature type="region of interest" description="Disordered" evidence="13">
    <location>
        <begin position="99"/>
        <end position="137"/>
    </location>
</feature>
<feature type="binding site" evidence="12">
    <location>
        <position position="66"/>
    </location>
    <ligand>
        <name>Zn(2+)</name>
        <dbReference type="ChEBI" id="CHEBI:29105"/>
    </ligand>
</feature>
<evidence type="ECO:0000256" key="8">
    <source>
        <dbReference type="ARBA" id="ARBA00023125"/>
    </source>
</evidence>
<dbReference type="SMART" id="SM00355">
    <property type="entry name" value="ZnF_C2H2"/>
    <property type="match status" value="5"/>
</dbReference>
<sequence length="323" mass="37045">MESSSKTPNCTPLTADIAHFCRFCLTRAPALVPIQSTVKDVPIPKMFVLLTGVTIDLNDSYPQKACSECCGKLETAYNVRQSFLDNVFKLPDFLKSRKGKVGSESEAEDDIGIKNEPWESSEEASSKDGSSSEFEYVAVEEPPKKRKITKAISLPKEKIVGKNPRQIYTQSSDETKQYECKYAGCEYVTADYFKYHHHKKSRHERNFECSICQKRFPKQIQLSNHANSHLEKSERPFACDQCDRKFTSKTRLIAHGRIHTGEKPYLCTECGESFHSSAFLANHALKHSKPQHKCQHCSKEFRYKGDFVKHLRLHEENEWQCSF</sequence>
<dbReference type="GO" id="GO:0008270">
    <property type="term" value="F:zinc ion binding"/>
    <property type="evidence" value="ECO:0007669"/>
    <property type="project" value="UniProtKB-UniRule"/>
</dbReference>
<dbReference type="GO" id="GO:0040029">
    <property type="term" value="P:epigenetic regulation of gene expression"/>
    <property type="evidence" value="ECO:0007669"/>
    <property type="project" value="UniProtKB-ARBA"/>
</dbReference>
<dbReference type="FunFam" id="3.30.160.60:FF:000562">
    <property type="entry name" value="Zinc finger protein 786"/>
    <property type="match status" value="1"/>
</dbReference>
<dbReference type="SMART" id="SM00868">
    <property type="entry name" value="zf-AD"/>
    <property type="match status" value="1"/>
</dbReference>
<dbReference type="SUPFAM" id="SSF57716">
    <property type="entry name" value="Glucocorticoid receptor-like (DNA-binding domain)"/>
    <property type="match status" value="1"/>
</dbReference>
<keyword evidence="9" id="KW-0804">Transcription</keyword>
<accession>A0A8D8ER01</accession>